<dbReference type="PROSITE" id="PS50077">
    <property type="entry name" value="HEAT_REPEAT"/>
    <property type="match status" value="1"/>
</dbReference>
<evidence type="ECO:0000313" key="2">
    <source>
        <dbReference type="EMBL" id="KAJ1346884.1"/>
    </source>
</evidence>
<evidence type="ECO:0000313" key="3">
    <source>
        <dbReference type="Proteomes" id="UP001196413"/>
    </source>
</evidence>
<keyword evidence="3" id="KW-1185">Reference proteome</keyword>
<dbReference type="AlphaFoldDB" id="A0AAD5QEW9"/>
<evidence type="ECO:0008006" key="4">
    <source>
        <dbReference type="Google" id="ProtNLM"/>
    </source>
</evidence>
<dbReference type="Gene3D" id="1.25.10.10">
    <property type="entry name" value="Leucine-rich Repeat Variant"/>
    <property type="match status" value="1"/>
</dbReference>
<dbReference type="Proteomes" id="UP001196413">
    <property type="component" value="Unassembled WGS sequence"/>
</dbReference>
<sequence>MRNNRVVDQLEQVFKYCATLERLPHSFDETLIDDLIDKVDFTDSRLGDFVKTRLSSTNFEADASVAVSLVLRLYSKYCLSLSDDDMDVVRQLERTEVLLEQRNRPANLLSDLLGLYTACYRFRRQCEWKNVIIWCVSNLPNEGISIFIRRQIADFLSLNKCSDEMKLFLPAIAELFCHTDSNYVRNDAASILTNFTDHLNNDQIRSIINTVQSIGLAGDVVYQLAAKVQPDMELAGDLSPTIWKNETARCHLIMKILEQSSRHEDVNDLFASVVVSPCMKLRWFVDVIDLLSDKTLHKYLPKIHHILLDPRRSPLSDLQSMLSKLSARLTLSEISPILDRCFPRLLESPYLIEAVCKAYGSDCLDHPTMTDIRDKLALEIGKAISNSDYWEVRDTALEVATIVPSFRPTLGPLRQLVVSDPSPYVRAAALRCLIMDAECYEQEVPQLCESVVCSDPDAEPRLVAIRYLHSTLPSNIENVFRILPKAIEASDDEIRRLMVEMCSTLLVTKEYAADTAAELQEWIEDPEIGADVRAVLGKSPVEQPNPVEHILTDMMNALSLHFSDTIDCY</sequence>
<evidence type="ECO:0000256" key="1">
    <source>
        <dbReference type="PROSITE-ProRule" id="PRU00103"/>
    </source>
</evidence>
<accession>A0AAD5QEW9</accession>
<protein>
    <recommendedName>
        <fullName evidence="4">HEAT repeat protein</fullName>
    </recommendedName>
</protein>
<gene>
    <name evidence="2" type="ORF">KIN20_001807</name>
</gene>
<dbReference type="SUPFAM" id="SSF48371">
    <property type="entry name" value="ARM repeat"/>
    <property type="match status" value="1"/>
</dbReference>
<organism evidence="2 3">
    <name type="scientific">Parelaphostrongylus tenuis</name>
    <name type="common">Meningeal worm</name>
    <dbReference type="NCBI Taxonomy" id="148309"/>
    <lineage>
        <taxon>Eukaryota</taxon>
        <taxon>Metazoa</taxon>
        <taxon>Ecdysozoa</taxon>
        <taxon>Nematoda</taxon>
        <taxon>Chromadorea</taxon>
        <taxon>Rhabditida</taxon>
        <taxon>Rhabditina</taxon>
        <taxon>Rhabditomorpha</taxon>
        <taxon>Strongyloidea</taxon>
        <taxon>Metastrongylidae</taxon>
        <taxon>Parelaphostrongylus</taxon>
    </lineage>
</organism>
<dbReference type="InterPro" id="IPR021133">
    <property type="entry name" value="HEAT_type_2"/>
</dbReference>
<name>A0AAD5QEW9_PARTN</name>
<dbReference type="InterPro" id="IPR011989">
    <property type="entry name" value="ARM-like"/>
</dbReference>
<feature type="repeat" description="HEAT" evidence="1">
    <location>
        <begin position="168"/>
        <end position="206"/>
    </location>
</feature>
<reference evidence="2" key="1">
    <citation type="submission" date="2021-06" db="EMBL/GenBank/DDBJ databases">
        <title>Parelaphostrongylus tenuis whole genome reference sequence.</title>
        <authorList>
            <person name="Garwood T.J."/>
            <person name="Larsen P.A."/>
            <person name="Fountain-Jones N.M."/>
            <person name="Garbe J.R."/>
            <person name="Macchietto M.G."/>
            <person name="Kania S.A."/>
            <person name="Gerhold R.W."/>
            <person name="Richards J.E."/>
            <person name="Wolf T.M."/>
        </authorList>
    </citation>
    <scope>NUCLEOTIDE SEQUENCE</scope>
    <source>
        <strain evidence="2">MNPRO001-30</strain>
        <tissue evidence="2">Meninges</tissue>
    </source>
</reference>
<proteinExistence type="predicted"/>
<comment type="caution">
    <text evidence="2">The sequence shown here is derived from an EMBL/GenBank/DDBJ whole genome shotgun (WGS) entry which is preliminary data.</text>
</comment>
<dbReference type="EMBL" id="JAHQIW010000237">
    <property type="protein sequence ID" value="KAJ1346884.1"/>
    <property type="molecule type" value="Genomic_DNA"/>
</dbReference>
<dbReference type="InterPro" id="IPR016024">
    <property type="entry name" value="ARM-type_fold"/>
</dbReference>